<dbReference type="OrthoDB" id="3039123at2759"/>
<protein>
    <recommendedName>
        <fullName evidence="10">Carboxylic ester hydrolase</fullName>
        <ecNumber evidence="10">3.1.1.-</ecNumber>
    </recommendedName>
</protein>
<comment type="caution">
    <text evidence="11">The sequence shown here is derived from an EMBL/GenBank/DDBJ whole genome shotgun (WGS) entry which is preliminary data.</text>
</comment>
<name>A0A8H5CR73_9AGAR</name>
<keyword evidence="7" id="KW-0106">Calcium</keyword>
<evidence type="ECO:0000256" key="10">
    <source>
        <dbReference type="RuleBase" id="RU361238"/>
    </source>
</evidence>
<comment type="catalytic activity">
    <reaction evidence="9">
        <text>feruloyl-polysaccharide + H2O = ferulate + polysaccharide.</text>
        <dbReference type="EC" id="3.1.1.73"/>
    </reaction>
</comment>
<evidence type="ECO:0000313" key="11">
    <source>
        <dbReference type="EMBL" id="KAF5346128.1"/>
    </source>
</evidence>
<evidence type="ECO:0000256" key="9">
    <source>
        <dbReference type="ARBA" id="ARBA00034075"/>
    </source>
</evidence>
<dbReference type="GO" id="GO:0045493">
    <property type="term" value="P:xylan catabolic process"/>
    <property type="evidence" value="ECO:0007669"/>
    <property type="project" value="UniProtKB-KW"/>
</dbReference>
<keyword evidence="4" id="KW-0479">Metal-binding</keyword>
<evidence type="ECO:0000256" key="8">
    <source>
        <dbReference type="ARBA" id="ARBA00023157"/>
    </source>
</evidence>
<dbReference type="PANTHER" id="PTHR33938">
    <property type="entry name" value="FERULOYL ESTERASE B-RELATED"/>
    <property type="match status" value="1"/>
</dbReference>
<evidence type="ECO:0000256" key="7">
    <source>
        <dbReference type="ARBA" id="ARBA00022837"/>
    </source>
</evidence>
<keyword evidence="6 10" id="KW-0378">Hydrolase</keyword>
<dbReference type="EMBL" id="JAACJM010000105">
    <property type="protein sequence ID" value="KAF5346128.1"/>
    <property type="molecule type" value="Genomic_DNA"/>
</dbReference>
<keyword evidence="8" id="KW-1015">Disulfide bond</keyword>
<dbReference type="Pfam" id="PF07519">
    <property type="entry name" value="Tannase"/>
    <property type="match status" value="2"/>
</dbReference>
<dbReference type="PANTHER" id="PTHR33938:SF15">
    <property type="entry name" value="FERULOYL ESTERASE B-RELATED"/>
    <property type="match status" value="1"/>
</dbReference>
<gene>
    <name evidence="11" type="ORF">D9758_009917</name>
</gene>
<dbReference type="SUPFAM" id="SSF53474">
    <property type="entry name" value="alpha/beta-Hydrolases"/>
    <property type="match status" value="1"/>
</dbReference>
<comment type="similarity">
    <text evidence="1 10">Belongs to the tannase family.</text>
</comment>
<dbReference type="GO" id="GO:0046872">
    <property type="term" value="F:metal ion binding"/>
    <property type="evidence" value="ECO:0007669"/>
    <property type="project" value="UniProtKB-KW"/>
</dbReference>
<dbReference type="Proteomes" id="UP000559256">
    <property type="component" value="Unassembled WGS sequence"/>
</dbReference>
<keyword evidence="12" id="KW-1185">Reference proteome</keyword>
<proteinExistence type="inferred from homology"/>
<dbReference type="AlphaFoldDB" id="A0A8H5CR73"/>
<keyword evidence="3" id="KW-0119">Carbohydrate metabolism</keyword>
<evidence type="ECO:0000256" key="2">
    <source>
        <dbReference type="ARBA" id="ARBA00022487"/>
    </source>
</evidence>
<sequence length="351" mass="39376">MCIQYEDLAYSAALSFATVGANNGHNGTSGVPFLNKPGVIEDFAYRSIHTGVAIGKTLTSSFYGSPHTTSFYLGCSTGGRQGLKSVQDFPEDFDGVVAGALAADFNHLLSWSGHFYAITGNSSASRFVSPEKWVTLIHPDVIAQCDGIDGVEDGIIEDPNLYFCVMKRKRREDCITEEQAEMIREVYKPFFIQRKLAFPRPQPGGENIPIMYTGELFGYTSDWFRYVIYNDSSYDVTTLGEEDWALAEQRNPFNIATWNGNISSFRDRQGKLIAYHGQADGIITSANSERYYEHVSSTMGLDPSQLNEFWRFFRISGMEHCSGGVGAWTDLGRSWRRGWKWRQCYGFGVEP</sequence>
<evidence type="ECO:0000256" key="6">
    <source>
        <dbReference type="ARBA" id="ARBA00022801"/>
    </source>
</evidence>
<dbReference type="InterPro" id="IPR011118">
    <property type="entry name" value="Tannase/feruloyl_esterase"/>
</dbReference>
<reference evidence="11 12" key="1">
    <citation type="journal article" date="2020" name="ISME J.">
        <title>Uncovering the hidden diversity of litter-decomposition mechanisms in mushroom-forming fungi.</title>
        <authorList>
            <person name="Floudas D."/>
            <person name="Bentzer J."/>
            <person name="Ahren D."/>
            <person name="Johansson T."/>
            <person name="Persson P."/>
            <person name="Tunlid A."/>
        </authorList>
    </citation>
    <scope>NUCLEOTIDE SEQUENCE [LARGE SCALE GENOMIC DNA]</scope>
    <source>
        <strain evidence="11 12">CBS 291.85</strain>
    </source>
</reference>
<evidence type="ECO:0000256" key="4">
    <source>
        <dbReference type="ARBA" id="ARBA00022723"/>
    </source>
</evidence>
<evidence type="ECO:0000256" key="3">
    <source>
        <dbReference type="ARBA" id="ARBA00022651"/>
    </source>
</evidence>
<accession>A0A8H5CR73</accession>
<dbReference type="GO" id="GO:0030600">
    <property type="term" value="F:feruloyl esterase activity"/>
    <property type="evidence" value="ECO:0007669"/>
    <property type="project" value="UniProtKB-EC"/>
</dbReference>
<evidence type="ECO:0000256" key="5">
    <source>
        <dbReference type="ARBA" id="ARBA00022729"/>
    </source>
</evidence>
<dbReference type="EC" id="3.1.1.-" evidence="10"/>
<keyword evidence="3" id="KW-0624">Polysaccharide degradation</keyword>
<keyword evidence="2" id="KW-0719">Serine esterase</keyword>
<dbReference type="InterPro" id="IPR029058">
    <property type="entry name" value="AB_hydrolase_fold"/>
</dbReference>
<keyword evidence="5" id="KW-0732">Signal</keyword>
<keyword evidence="3" id="KW-0858">Xylan degradation</keyword>
<evidence type="ECO:0000256" key="1">
    <source>
        <dbReference type="ARBA" id="ARBA00006249"/>
    </source>
</evidence>
<organism evidence="11 12">
    <name type="scientific">Tetrapyrgos nigripes</name>
    <dbReference type="NCBI Taxonomy" id="182062"/>
    <lineage>
        <taxon>Eukaryota</taxon>
        <taxon>Fungi</taxon>
        <taxon>Dikarya</taxon>
        <taxon>Basidiomycota</taxon>
        <taxon>Agaricomycotina</taxon>
        <taxon>Agaricomycetes</taxon>
        <taxon>Agaricomycetidae</taxon>
        <taxon>Agaricales</taxon>
        <taxon>Marasmiineae</taxon>
        <taxon>Marasmiaceae</taxon>
        <taxon>Tetrapyrgos</taxon>
    </lineage>
</organism>
<evidence type="ECO:0000313" key="12">
    <source>
        <dbReference type="Proteomes" id="UP000559256"/>
    </source>
</evidence>